<dbReference type="Gene3D" id="3.20.20.140">
    <property type="entry name" value="Metal-dependent hydrolases"/>
    <property type="match status" value="1"/>
</dbReference>
<dbReference type="OrthoDB" id="9804920at2"/>
<organism evidence="1 2">
    <name type="scientific">Anaerotignum faecicola</name>
    <dbReference type="NCBI Taxonomy" id="2358141"/>
    <lineage>
        <taxon>Bacteria</taxon>
        <taxon>Bacillati</taxon>
        <taxon>Bacillota</taxon>
        <taxon>Clostridia</taxon>
        <taxon>Lachnospirales</taxon>
        <taxon>Anaerotignaceae</taxon>
        <taxon>Anaerotignum</taxon>
    </lineage>
</organism>
<dbReference type="GeneID" id="86193367"/>
<dbReference type="Proteomes" id="UP000287361">
    <property type="component" value="Unassembled WGS sequence"/>
</dbReference>
<dbReference type="PANTHER" id="PTHR10443:SF12">
    <property type="entry name" value="DIPEPTIDASE"/>
    <property type="match status" value="1"/>
</dbReference>
<dbReference type="Pfam" id="PF01244">
    <property type="entry name" value="Peptidase_M19"/>
    <property type="match status" value="1"/>
</dbReference>
<dbReference type="InterPro" id="IPR008257">
    <property type="entry name" value="Pept_M19"/>
</dbReference>
<dbReference type="GO" id="GO:0070573">
    <property type="term" value="F:metallodipeptidase activity"/>
    <property type="evidence" value="ECO:0007669"/>
    <property type="project" value="InterPro"/>
</dbReference>
<dbReference type="AlphaFoldDB" id="A0A401LB14"/>
<dbReference type="SUPFAM" id="SSF51556">
    <property type="entry name" value="Metallo-dependent hydrolases"/>
    <property type="match status" value="1"/>
</dbReference>
<reference evidence="1 2" key="1">
    <citation type="submission" date="2018-10" db="EMBL/GenBank/DDBJ databases">
        <title>Draft Genome Sequence of Anaerotignum sp. KCTC 15736.</title>
        <authorList>
            <person name="Choi S.H."/>
            <person name="Kim J.S."/>
            <person name="Kang S.W."/>
            <person name="Lee J.S."/>
            <person name="Park S.H."/>
        </authorList>
    </citation>
    <scope>NUCLEOTIDE SEQUENCE [LARGE SCALE GENOMIC DNA]</scope>
    <source>
        <strain evidence="1 2">KCTC 15736</strain>
    </source>
</reference>
<dbReference type="PROSITE" id="PS51365">
    <property type="entry name" value="RENAL_DIPEPTIDASE_2"/>
    <property type="match status" value="1"/>
</dbReference>
<dbReference type="EMBL" id="BHVZ01000001">
    <property type="protein sequence ID" value="GCB28709.1"/>
    <property type="molecule type" value="Genomic_DNA"/>
</dbReference>
<dbReference type="GO" id="GO:0006508">
    <property type="term" value="P:proteolysis"/>
    <property type="evidence" value="ECO:0007669"/>
    <property type="project" value="InterPro"/>
</dbReference>
<accession>A0A401LB14</accession>
<name>A0A401LB14_9FIRM</name>
<protein>
    <submittedName>
        <fullName evidence="1">Peptidase</fullName>
    </submittedName>
</protein>
<dbReference type="RefSeq" id="WP_016407773.1">
    <property type="nucleotide sequence ID" value="NZ_DAVZTY010000013.1"/>
</dbReference>
<evidence type="ECO:0000313" key="2">
    <source>
        <dbReference type="Proteomes" id="UP000287361"/>
    </source>
</evidence>
<evidence type="ECO:0000313" key="1">
    <source>
        <dbReference type="EMBL" id="GCB28709.1"/>
    </source>
</evidence>
<dbReference type="InterPro" id="IPR032466">
    <property type="entry name" value="Metal_Hydrolase"/>
</dbReference>
<proteinExistence type="predicted"/>
<dbReference type="PANTHER" id="PTHR10443">
    <property type="entry name" value="MICROSOMAL DIPEPTIDASE"/>
    <property type="match status" value="1"/>
</dbReference>
<gene>
    <name evidence="1" type="ORF">KGMB03357_03700</name>
</gene>
<keyword evidence="2" id="KW-1185">Reference proteome</keyword>
<comment type="caution">
    <text evidence="1">The sequence shown here is derived from an EMBL/GenBank/DDBJ whole genome shotgun (WGS) entry which is preliminary data.</text>
</comment>
<sequence>MIFDGHSDIFTDVTVRRLKGETQVLKNHHLPRLRKGNIEGGCFVLWIDPPYDADPAKRLGELMHCIKDEMAECEEAVVVKNLKEIEEARKAGKFYILPGLEGLSGIGTDLDKIDELYDFGCRHAMLSWNEQNDLSTGTKGDPNRGLTELGKKAVRKLHDKHMLVDVSHTNERTFWDMAKVGGGPLMASHSNARALADVVRNLTDCQLLEIRDTNGIVGLNSFNMLVDKDVKEQTVDGLIRHADYIANKIGVEHLAFGFDFCEFLDDEAAGSFCDQENTFTVGLEDCTHVPAMVEKMKKAGFSDKELEMICRGNWMNLIQRVIG</sequence>